<dbReference type="Gene3D" id="3.30.420.10">
    <property type="entry name" value="Ribonuclease H-like superfamily/Ribonuclease H"/>
    <property type="match status" value="1"/>
</dbReference>
<keyword evidence="4" id="KW-1185">Reference proteome</keyword>
<sequence length="264" mass="29997">MPYLEHCTQDSGPLDIPPRQTLKNPYNTQRSNMSNSLRQTRSRVQRDALFRNAQKFPAPINSTPRDIFTYPNPGGQVAGLYYRRGDHRTILIYVAGFCVYDTDFSGNIHSRAGCAWVFRPPPHSLHGRIKSVGLEQQGPSHEEHPLTSHRAELHAVIGALETGHWFDIGMKNIVIASSSDPLVLGITERIEDWKEQGWRDTSGTVIANLDLWEELLREINRYSNFGTKVYFWKIGQNENQEAHLAARATALLMAPIRQYTSTNQ</sequence>
<dbReference type="Proteomes" id="UP000073492">
    <property type="component" value="Unassembled WGS sequence"/>
</dbReference>
<feature type="domain" description="RNase H type-1" evidence="2">
    <location>
        <begin position="86"/>
        <end position="251"/>
    </location>
</feature>
<dbReference type="STRING" id="113226.A0A139GZC4"/>
<dbReference type="InterPro" id="IPR012337">
    <property type="entry name" value="RNaseH-like_sf"/>
</dbReference>
<dbReference type="SUPFAM" id="SSF53098">
    <property type="entry name" value="Ribonuclease H-like"/>
    <property type="match status" value="1"/>
</dbReference>
<proteinExistence type="predicted"/>
<accession>A0A139GZC4</accession>
<dbReference type="InterPro" id="IPR002156">
    <property type="entry name" value="RNaseH_domain"/>
</dbReference>
<feature type="region of interest" description="Disordered" evidence="1">
    <location>
        <begin position="1"/>
        <end position="40"/>
    </location>
</feature>
<dbReference type="Pfam" id="PF00075">
    <property type="entry name" value="RNase_H"/>
    <property type="match status" value="1"/>
</dbReference>
<dbReference type="EMBL" id="LFZO01000888">
    <property type="protein sequence ID" value="KXS95502.1"/>
    <property type="molecule type" value="Genomic_DNA"/>
</dbReference>
<gene>
    <name evidence="3" type="ORF">AC579_6502</name>
</gene>
<dbReference type="PROSITE" id="PS50879">
    <property type="entry name" value="RNASE_H_1"/>
    <property type="match status" value="1"/>
</dbReference>
<dbReference type="GO" id="GO:0003676">
    <property type="term" value="F:nucleic acid binding"/>
    <property type="evidence" value="ECO:0007669"/>
    <property type="project" value="InterPro"/>
</dbReference>
<dbReference type="OrthoDB" id="245563at2759"/>
<dbReference type="AlphaFoldDB" id="A0A139GZC4"/>
<feature type="compositionally biased region" description="Polar residues" evidence="1">
    <location>
        <begin position="21"/>
        <end position="39"/>
    </location>
</feature>
<dbReference type="GO" id="GO:0004523">
    <property type="term" value="F:RNA-DNA hybrid ribonuclease activity"/>
    <property type="evidence" value="ECO:0007669"/>
    <property type="project" value="InterPro"/>
</dbReference>
<evidence type="ECO:0000313" key="4">
    <source>
        <dbReference type="Proteomes" id="UP000073492"/>
    </source>
</evidence>
<evidence type="ECO:0000313" key="3">
    <source>
        <dbReference type="EMBL" id="KXS95502.1"/>
    </source>
</evidence>
<reference evidence="3 4" key="1">
    <citation type="submission" date="2015-07" db="EMBL/GenBank/DDBJ databases">
        <title>Comparative genomics of the Sigatoka disease complex on banana suggests a link between parallel evolutionary changes in Pseudocercospora fijiensis and Pseudocercospora eumusae and increased virulence on the banana host.</title>
        <authorList>
            <person name="Chang T.-C."/>
            <person name="Salvucci A."/>
            <person name="Crous P.W."/>
            <person name="Stergiopoulos I."/>
        </authorList>
    </citation>
    <scope>NUCLEOTIDE SEQUENCE [LARGE SCALE GENOMIC DNA]</scope>
    <source>
        <strain evidence="3 4">CBS 116634</strain>
    </source>
</reference>
<dbReference type="InterPro" id="IPR036397">
    <property type="entry name" value="RNaseH_sf"/>
</dbReference>
<comment type="caution">
    <text evidence="3">The sequence shown here is derived from an EMBL/GenBank/DDBJ whole genome shotgun (WGS) entry which is preliminary data.</text>
</comment>
<organism evidence="3 4">
    <name type="scientific">Pseudocercospora musae</name>
    <dbReference type="NCBI Taxonomy" id="113226"/>
    <lineage>
        <taxon>Eukaryota</taxon>
        <taxon>Fungi</taxon>
        <taxon>Dikarya</taxon>
        <taxon>Ascomycota</taxon>
        <taxon>Pezizomycotina</taxon>
        <taxon>Dothideomycetes</taxon>
        <taxon>Dothideomycetidae</taxon>
        <taxon>Mycosphaerellales</taxon>
        <taxon>Mycosphaerellaceae</taxon>
        <taxon>Pseudocercospora</taxon>
    </lineage>
</organism>
<evidence type="ECO:0000256" key="1">
    <source>
        <dbReference type="SAM" id="MobiDB-lite"/>
    </source>
</evidence>
<evidence type="ECO:0000259" key="2">
    <source>
        <dbReference type="PROSITE" id="PS50879"/>
    </source>
</evidence>
<protein>
    <recommendedName>
        <fullName evidence="2">RNase H type-1 domain-containing protein</fullName>
    </recommendedName>
</protein>
<name>A0A139GZC4_9PEZI</name>